<dbReference type="InterPro" id="IPR003607">
    <property type="entry name" value="HD/PDEase_dom"/>
</dbReference>
<dbReference type="InterPro" id="IPR006674">
    <property type="entry name" value="HD_domain"/>
</dbReference>
<dbReference type="SMART" id="SM00471">
    <property type="entry name" value="HDc"/>
    <property type="match status" value="1"/>
</dbReference>
<protein>
    <submittedName>
        <fullName evidence="2">HD domain-containing protein</fullName>
    </submittedName>
</protein>
<comment type="caution">
    <text evidence="2">The sequence shown here is derived from an EMBL/GenBank/DDBJ whole genome shotgun (WGS) entry which is preliminary data.</text>
</comment>
<dbReference type="PANTHER" id="PTHR33594:SF1">
    <property type="entry name" value="HD_PDEASE DOMAIN-CONTAINING PROTEIN"/>
    <property type="match status" value="1"/>
</dbReference>
<evidence type="ECO:0000313" key="3">
    <source>
        <dbReference type="Proteomes" id="UP000325255"/>
    </source>
</evidence>
<dbReference type="EMBL" id="VWPK01000062">
    <property type="protein sequence ID" value="KAA5609006.1"/>
    <property type="molecule type" value="Genomic_DNA"/>
</dbReference>
<name>A0A5M6IL69_9PROT</name>
<dbReference type="AlphaFoldDB" id="A0A5M6IL69"/>
<reference evidence="2 3" key="1">
    <citation type="submission" date="2019-09" db="EMBL/GenBank/DDBJ databases">
        <title>Genome sequence of Rhodovastum atsumiense, a diverse member of the Acetobacteraceae family of non-sulfur purple photosynthetic bacteria.</title>
        <authorList>
            <person name="Meyer T."/>
            <person name="Kyndt J."/>
        </authorList>
    </citation>
    <scope>NUCLEOTIDE SEQUENCE [LARGE SCALE GENOMIC DNA]</scope>
    <source>
        <strain evidence="2 3">DSM 21279</strain>
    </source>
</reference>
<dbReference type="SUPFAM" id="SSF109604">
    <property type="entry name" value="HD-domain/PDEase-like"/>
    <property type="match status" value="1"/>
</dbReference>
<evidence type="ECO:0000259" key="1">
    <source>
        <dbReference type="PROSITE" id="PS51831"/>
    </source>
</evidence>
<keyword evidence="3" id="KW-1185">Reference proteome</keyword>
<proteinExistence type="predicted"/>
<dbReference type="OrthoDB" id="9797344at2"/>
<dbReference type="CDD" id="cd00077">
    <property type="entry name" value="HDc"/>
    <property type="match status" value="1"/>
</dbReference>
<gene>
    <name evidence="2" type="ORF">F1189_26355</name>
</gene>
<dbReference type="Gene3D" id="1.10.3210.50">
    <property type="match status" value="1"/>
</dbReference>
<dbReference type="PANTHER" id="PTHR33594">
    <property type="entry name" value="SUPERFAMILY HYDROLASE, PUTATIVE (AFU_ORTHOLOGUE AFUA_1G03035)-RELATED"/>
    <property type="match status" value="1"/>
</dbReference>
<dbReference type="Proteomes" id="UP000325255">
    <property type="component" value="Unassembled WGS sequence"/>
</dbReference>
<sequence length="214" mass="22812">MSPDAFTPHVALAARLLPRLDAGDDGAHDLAHLLRVWRNAQAIAAVEGGAGDVLAAAVLLHDCVAVEKSSPLRAQASRLAADRARDILGDLGWPAERIEAVAHAIAAHSFSAGIAPASLEARVLQDADRLDAIGHIGIARCFYTGGRLGSALYDPWDIRAERRQLDDAHYALDHFRAKLLRLADGFQTGTGARMAAQRTQVIATFLAGFEQELG</sequence>
<evidence type="ECO:0000313" key="2">
    <source>
        <dbReference type="EMBL" id="KAA5609006.1"/>
    </source>
</evidence>
<feature type="domain" description="HD" evidence="1">
    <location>
        <begin position="29"/>
        <end position="133"/>
    </location>
</feature>
<dbReference type="PROSITE" id="PS51831">
    <property type="entry name" value="HD"/>
    <property type="match status" value="1"/>
</dbReference>
<dbReference type="RefSeq" id="WP_150044493.1">
    <property type="nucleotide sequence ID" value="NZ_OW485601.1"/>
</dbReference>
<organism evidence="2 3">
    <name type="scientific">Rhodovastum atsumiense</name>
    <dbReference type="NCBI Taxonomy" id="504468"/>
    <lineage>
        <taxon>Bacteria</taxon>
        <taxon>Pseudomonadati</taxon>
        <taxon>Pseudomonadota</taxon>
        <taxon>Alphaproteobacteria</taxon>
        <taxon>Acetobacterales</taxon>
        <taxon>Acetobacteraceae</taxon>
        <taxon>Rhodovastum</taxon>
    </lineage>
</organism>
<dbReference type="Pfam" id="PF01966">
    <property type="entry name" value="HD"/>
    <property type="match status" value="1"/>
</dbReference>
<accession>A0A5M6IL69</accession>